<accession>A0A4V6MCY4</accession>
<dbReference type="Gene3D" id="3.40.1350.140">
    <property type="entry name" value="MepB-like"/>
    <property type="match status" value="1"/>
</dbReference>
<sequence>MIFSAFERYQRRIGAEPAHVLPEEQSSDYESGLATIGSGTWRIRTARITPTKPGAFVAVWRRSPSGATEPFESSDECAGLMVFVSDADRFGVFTFTREHLTKLGVVRSSRARGKRGFRVYPPWNTNLNAQAARTQRAQADAFADLTG</sequence>
<dbReference type="Proteomes" id="UP000291832">
    <property type="component" value="Unassembled WGS sequence"/>
</dbReference>
<evidence type="ECO:0000313" key="2">
    <source>
        <dbReference type="Proteomes" id="UP000291832"/>
    </source>
</evidence>
<evidence type="ECO:0008006" key="3">
    <source>
        <dbReference type="Google" id="ProtNLM"/>
    </source>
</evidence>
<evidence type="ECO:0000313" key="1">
    <source>
        <dbReference type="EMBL" id="RZT66179.1"/>
    </source>
</evidence>
<dbReference type="PIRSF" id="PIRSF032285">
    <property type="entry name" value="UCP032285"/>
    <property type="match status" value="1"/>
</dbReference>
<dbReference type="OrthoDB" id="4954833at2"/>
<dbReference type="RefSeq" id="WP_130453788.1">
    <property type="nucleotide sequence ID" value="NZ_QYAG01000001.1"/>
</dbReference>
<name>A0A4V6MCY4_9MICO</name>
<dbReference type="Pfam" id="PF08877">
    <property type="entry name" value="MepB-like"/>
    <property type="match status" value="1"/>
</dbReference>
<dbReference type="InterPro" id="IPR038231">
    <property type="entry name" value="MepB-like_sf"/>
</dbReference>
<protein>
    <recommendedName>
        <fullName evidence="3">MepB protein</fullName>
    </recommendedName>
</protein>
<dbReference type="EMBL" id="SHKI01000004">
    <property type="protein sequence ID" value="RZT66179.1"/>
    <property type="molecule type" value="Genomic_DNA"/>
</dbReference>
<reference evidence="1 2" key="1">
    <citation type="journal article" date="2015" name="Stand. Genomic Sci.">
        <title>Genomic Encyclopedia of Bacterial and Archaeal Type Strains, Phase III: the genomes of soil and plant-associated and newly described type strains.</title>
        <authorList>
            <person name="Whitman W.B."/>
            <person name="Woyke T."/>
            <person name="Klenk H.P."/>
            <person name="Zhou Y."/>
            <person name="Lilburn T.G."/>
            <person name="Beck B.J."/>
            <person name="De Vos P."/>
            <person name="Vandamme P."/>
            <person name="Eisen J.A."/>
            <person name="Garrity G."/>
            <person name="Hugenholtz P."/>
            <person name="Kyrpides N.C."/>
        </authorList>
    </citation>
    <scope>NUCLEOTIDE SEQUENCE [LARGE SCALE GENOMIC DNA]</scope>
    <source>
        <strain evidence="1 2">RF6</strain>
    </source>
</reference>
<gene>
    <name evidence="1" type="ORF">EV139_1608</name>
</gene>
<keyword evidence="2" id="KW-1185">Reference proteome</keyword>
<organism evidence="1 2">
    <name type="scientific">Leucobacter luti</name>
    <dbReference type="NCBI Taxonomy" id="340320"/>
    <lineage>
        <taxon>Bacteria</taxon>
        <taxon>Bacillati</taxon>
        <taxon>Actinomycetota</taxon>
        <taxon>Actinomycetes</taxon>
        <taxon>Micrococcales</taxon>
        <taxon>Microbacteriaceae</taxon>
        <taxon>Leucobacter</taxon>
    </lineage>
</organism>
<comment type="caution">
    <text evidence="1">The sequence shown here is derived from an EMBL/GenBank/DDBJ whole genome shotgun (WGS) entry which is preliminary data.</text>
</comment>
<proteinExistence type="predicted"/>
<dbReference type="InterPro" id="IPR011235">
    <property type="entry name" value="MepB-like"/>
</dbReference>
<dbReference type="AlphaFoldDB" id="A0A4V6MCY4"/>